<evidence type="ECO:0000259" key="2">
    <source>
        <dbReference type="Pfam" id="PF13116"/>
    </source>
</evidence>
<accession>A0A974XP10</accession>
<dbReference type="KEGG" id="scyp:JYB88_15975"/>
<reference evidence="3 4" key="1">
    <citation type="submission" date="2021-03" db="EMBL/GenBank/DDBJ databases">
        <title>Novel species identification of genus Shewanella.</title>
        <authorList>
            <person name="Liu G."/>
            <person name="Zhang Q."/>
        </authorList>
    </citation>
    <scope>NUCLEOTIDE SEQUENCE [LARGE SCALE GENOMIC DNA]</scope>
    <source>
        <strain evidence="3 4">FJAT-53726</strain>
    </source>
</reference>
<feature type="compositionally biased region" description="Low complexity" evidence="1">
    <location>
        <begin position="1283"/>
        <end position="1295"/>
    </location>
</feature>
<organism evidence="3 4">
    <name type="scientific">Shewanella cyperi</name>
    <dbReference type="NCBI Taxonomy" id="2814292"/>
    <lineage>
        <taxon>Bacteria</taxon>
        <taxon>Pseudomonadati</taxon>
        <taxon>Pseudomonadota</taxon>
        <taxon>Gammaproteobacteria</taxon>
        <taxon>Alteromonadales</taxon>
        <taxon>Shewanellaceae</taxon>
        <taxon>Shewanella</taxon>
    </lineage>
</organism>
<proteinExistence type="predicted"/>
<evidence type="ECO:0000313" key="4">
    <source>
        <dbReference type="Proteomes" id="UP000663281"/>
    </source>
</evidence>
<keyword evidence="4" id="KW-1185">Reference proteome</keyword>
<dbReference type="InterPro" id="IPR011836">
    <property type="entry name" value="YhdP"/>
</dbReference>
<dbReference type="Pfam" id="PF13116">
    <property type="entry name" value="YhdP"/>
    <property type="match status" value="1"/>
</dbReference>
<feature type="region of interest" description="Disordered" evidence="1">
    <location>
        <begin position="1276"/>
        <end position="1310"/>
    </location>
</feature>
<dbReference type="Proteomes" id="UP000663281">
    <property type="component" value="Chromosome"/>
</dbReference>
<dbReference type="EMBL" id="CP071504">
    <property type="protein sequence ID" value="QSX31955.1"/>
    <property type="molecule type" value="Genomic_DNA"/>
</dbReference>
<evidence type="ECO:0000256" key="1">
    <source>
        <dbReference type="SAM" id="MobiDB-lite"/>
    </source>
</evidence>
<name>A0A974XP10_9GAMM</name>
<protein>
    <submittedName>
        <fullName evidence="3">TIGR02099 family protein</fullName>
    </submittedName>
</protein>
<dbReference type="NCBIfam" id="TIGR02099">
    <property type="entry name" value="YhdP family protein"/>
    <property type="match status" value="1"/>
</dbReference>
<evidence type="ECO:0000313" key="3">
    <source>
        <dbReference type="EMBL" id="QSX31955.1"/>
    </source>
</evidence>
<feature type="domain" description="YhdP central" evidence="2">
    <location>
        <begin position="2"/>
        <end position="1237"/>
    </location>
</feature>
<dbReference type="InterPro" id="IPR025263">
    <property type="entry name" value="YhdP_central"/>
</dbReference>
<dbReference type="PANTHER" id="PTHR38690:SF1">
    <property type="entry name" value="PROTEASE"/>
    <property type="match status" value="1"/>
</dbReference>
<dbReference type="PANTHER" id="PTHR38690">
    <property type="entry name" value="PROTEASE-RELATED"/>
    <property type="match status" value="1"/>
</dbReference>
<gene>
    <name evidence="3" type="ORF">JYB88_15975</name>
</gene>
<sequence>MLALALVLFALAVSLIRGLLPQLTQVRQDLVDYLHEQYQVQVQLGSLSAEWQAFGPALTVDHLVLPPQPKLPVTLIVQRTEFKLDFWQSLVNRRPQIENVKFEGVEVAINLDQLEAGEGEVNLDWLYRLLLEQLERFAMDRVSIQLLSQNHTIRPIFLDKLRWFNTDGRHRAEGLLFLQQGASARESLSLQVDLRGDGNDPDSIRGQLYLAAKELDLGAWASHRQQLVNQTDALPMNGVVNLQAWLDLDRRHLESALVQFQPSHLEWQLPGEDISQRFEITKGKLLWLKDKQQGGWQLLSQDLTLASNGQPWPELMLGLRYADGDLAAHINQLELPMLLPLAVLAPTVGQAQLQRLLQLAPQGQIADARVIRNGAGMNASASLRHLAWQPFEGIPGSDAANFRLMLDTNGITLAAPAQSYRLDFAGGFKAPLALNARPFKARVDFAEQALLLPGIQLDNADIAIDAAMRLGWQERLHLALAAAVDVKRADQAGLYFPRQAMGEPLADYLEGAIKAGHSDDAQMVWHGFLGDFPYGEHQGVFQAGFSLKQGAYAFQPDWPTVTELEVRALFENARMDIWADKGKLLNVKADGAHVYIPTMDEHSLLRVEAELATSGPAATAVLKRSPLASSVGATLDVVQVLGDVSGKLDLSIPLWHGARPEILGEVVFDNTPVYLSQPGVRLSRVRGKVNFHNDKVWGEGINARLFGQPLGFSFNSGDDQGLYQLQVDLNGHWNLDALPEELTNPLSPFYSGVLDWQGDLRLMFDPAGFRIQGLVETELVDARLQLPPPFGKGAAEISALRAEILGDNKQLNLGIRLEDKGEFWGSFDMEQGGTGPVLSHYDLLLGRGFRSGDGLRKDNGHLQLALPKVDFAQWLPLIRAFVEAPAAEGRPLFPPLTRVDAQVEAMDLFGQPLSQLNFSAEPSDGLWRLDAEAGEFKGHVDFFPDWSTGGLKVAAERLDLQLDDSGQQLNDEDIRQSLPPLAVNVADLQWRGKSLGSLTLQGTPDGNNYQIQTLELTSADASLSGAGSWLNENGISQTELSLSLKADKFDSVSARLGIDPGIKEAPLDLTAKLGWQGAPYGFELGSLSGEVNFRLGKGHMSQLSDKGARIFSLFSLDSLLRKLSLDFSDVFGQGLYFDSFGGNLLLDNGVVKTTDTVMDAVAGEMKVRGYTDLTSQSLNYDIRFAPKLASSVPTVVLLSTSAWTMGLGAFALTKVLEPVIEVISEIRFRLTGTMDEPLLEEVERKSKEIEIPESVLPRKEEPQAIEGQAIEGMEDAPDMPVQTAPTEATPAMTPVPEKESGQPEPKAVEPVPAVGQEPKVLQGQLSGELPWQLTPVVTGVADASQFAAMPEQPRCGGQSRLYRIAA</sequence>